<dbReference type="InterPro" id="IPR001845">
    <property type="entry name" value="HTH_ArsR_DNA-bd_dom"/>
</dbReference>
<dbReference type="EMBL" id="FNVU01000011">
    <property type="protein sequence ID" value="SEG79915.1"/>
    <property type="molecule type" value="Genomic_DNA"/>
</dbReference>
<keyword evidence="4" id="KW-1185">Reference proteome</keyword>
<dbReference type="GO" id="GO:0003700">
    <property type="term" value="F:DNA-binding transcription factor activity"/>
    <property type="evidence" value="ECO:0007669"/>
    <property type="project" value="InterPro"/>
</dbReference>
<sequence length="225" mass="24187">MPSEPPASSGGPSEDVVHVETDQQLHAVGSLVRHRILRVLREGPATVTQIAARLAIAKGSSNYHVKVLAKAGLISVVDTRKVRGVNELYYGMAGKTIQLPESSPGQPEFLMRHALADVESSPEPEHTDMRLRHLRLSPEDFATAVEKLDALHAELVALNDPRQPAADLFSVLYRPQDTRPETGAPATEPPSGATEDSPPQGAKSPRTTPCTRRTTTGRGKEEAGS</sequence>
<protein>
    <submittedName>
        <fullName evidence="3">Helix-turn-helix domain-containing protein</fullName>
    </submittedName>
</protein>
<dbReference type="AlphaFoldDB" id="A0A1H6D567"/>
<proteinExistence type="predicted"/>
<dbReference type="Gene3D" id="1.10.10.10">
    <property type="entry name" value="Winged helix-like DNA-binding domain superfamily/Winged helix DNA-binding domain"/>
    <property type="match status" value="1"/>
</dbReference>
<evidence type="ECO:0000313" key="4">
    <source>
        <dbReference type="Proteomes" id="UP000236754"/>
    </source>
</evidence>
<name>A0A1H6D567_9ACTN</name>
<dbReference type="RefSeq" id="WP_103888259.1">
    <property type="nucleotide sequence ID" value="NZ_FNVU01000011.1"/>
</dbReference>
<feature type="domain" description="HTH arsR-type" evidence="2">
    <location>
        <begin position="23"/>
        <end position="150"/>
    </location>
</feature>
<dbReference type="Proteomes" id="UP000236754">
    <property type="component" value="Unassembled WGS sequence"/>
</dbReference>
<reference evidence="3 4" key="1">
    <citation type="submission" date="2016-10" db="EMBL/GenBank/DDBJ databases">
        <authorList>
            <person name="de Groot N.N."/>
        </authorList>
    </citation>
    <scope>NUCLEOTIDE SEQUENCE [LARGE SCALE GENOMIC DNA]</scope>
    <source>
        <strain evidence="3 4">CGMCC 4.2023</strain>
    </source>
</reference>
<evidence type="ECO:0000256" key="1">
    <source>
        <dbReference type="SAM" id="MobiDB-lite"/>
    </source>
</evidence>
<dbReference type="CDD" id="cd00090">
    <property type="entry name" value="HTH_ARSR"/>
    <property type="match status" value="1"/>
</dbReference>
<dbReference type="InterPro" id="IPR011991">
    <property type="entry name" value="ArsR-like_HTH"/>
</dbReference>
<dbReference type="SUPFAM" id="SSF46785">
    <property type="entry name" value="Winged helix' DNA-binding domain"/>
    <property type="match status" value="1"/>
</dbReference>
<accession>A0A1H6D567</accession>
<evidence type="ECO:0000313" key="3">
    <source>
        <dbReference type="EMBL" id="SEG79915.1"/>
    </source>
</evidence>
<dbReference type="InterPro" id="IPR036390">
    <property type="entry name" value="WH_DNA-bd_sf"/>
</dbReference>
<gene>
    <name evidence="3" type="ORF">SAMN05216223_111225</name>
</gene>
<dbReference type="InterPro" id="IPR036388">
    <property type="entry name" value="WH-like_DNA-bd_sf"/>
</dbReference>
<feature type="compositionally biased region" description="Low complexity" evidence="1">
    <location>
        <begin position="205"/>
        <end position="217"/>
    </location>
</feature>
<dbReference type="Pfam" id="PF12840">
    <property type="entry name" value="HTH_20"/>
    <property type="match status" value="1"/>
</dbReference>
<dbReference type="SMART" id="SM00418">
    <property type="entry name" value="HTH_ARSR"/>
    <property type="match status" value="1"/>
</dbReference>
<feature type="region of interest" description="Disordered" evidence="1">
    <location>
        <begin position="175"/>
        <end position="225"/>
    </location>
</feature>
<organism evidence="3 4">
    <name type="scientific">Actinacidiphila yanglinensis</name>
    <dbReference type="NCBI Taxonomy" id="310779"/>
    <lineage>
        <taxon>Bacteria</taxon>
        <taxon>Bacillati</taxon>
        <taxon>Actinomycetota</taxon>
        <taxon>Actinomycetes</taxon>
        <taxon>Kitasatosporales</taxon>
        <taxon>Streptomycetaceae</taxon>
        <taxon>Actinacidiphila</taxon>
    </lineage>
</organism>
<dbReference type="OrthoDB" id="7945987at2"/>
<evidence type="ECO:0000259" key="2">
    <source>
        <dbReference type="SMART" id="SM00418"/>
    </source>
</evidence>